<protein>
    <recommendedName>
        <fullName evidence="8">G-protein coupled receptors family 1 profile domain-containing protein</fullName>
    </recommendedName>
</protein>
<evidence type="ECO:0000313" key="6">
    <source>
        <dbReference type="EMBL" id="KAJ9582994.1"/>
    </source>
</evidence>
<evidence type="ECO:0000313" key="7">
    <source>
        <dbReference type="Proteomes" id="UP001233999"/>
    </source>
</evidence>
<keyword evidence="7" id="KW-1185">Reference proteome</keyword>
<reference evidence="6" key="1">
    <citation type="journal article" date="2023" name="IScience">
        <title>Live-bearing cockroach genome reveals convergent evolutionary mechanisms linked to viviparity in insects and beyond.</title>
        <authorList>
            <person name="Fouks B."/>
            <person name="Harrison M.C."/>
            <person name="Mikhailova A.A."/>
            <person name="Marchal E."/>
            <person name="English S."/>
            <person name="Carruthers M."/>
            <person name="Jennings E.C."/>
            <person name="Chiamaka E.L."/>
            <person name="Frigard R.A."/>
            <person name="Pippel M."/>
            <person name="Attardo G.M."/>
            <person name="Benoit J.B."/>
            <person name="Bornberg-Bauer E."/>
            <person name="Tobe S.S."/>
        </authorList>
    </citation>
    <scope>NUCLEOTIDE SEQUENCE</scope>
    <source>
        <strain evidence="6">Stay&amp;Tobe</strain>
    </source>
</reference>
<keyword evidence="5" id="KW-0812">Transmembrane</keyword>
<feature type="non-terminal residue" evidence="6">
    <location>
        <position position="1"/>
    </location>
</feature>
<keyword evidence="4" id="KW-0807">Transducer</keyword>
<dbReference type="GO" id="GO:0004930">
    <property type="term" value="F:G protein-coupled receptor activity"/>
    <property type="evidence" value="ECO:0007669"/>
    <property type="project" value="UniProtKB-KW"/>
</dbReference>
<feature type="transmembrane region" description="Helical" evidence="5">
    <location>
        <begin position="359"/>
        <end position="378"/>
    </location>
</feature>
<keyword evidence="3" id="KW-0675">Receptor</keyword>
<dbReference type="EMBL" id="JASPKZ010007692">
    <property type="protein sequence ID" value="KAJ9582994.1"/>
    <property type="molecule type" value="Genomic_DNA"/>
</dbReference>
<feature type="transmembrane region" description="Helical" evidence="5">
    <location>
        <begin position="259"/>
        <end position="285"/>
    </location>
</feature>
<dbReference type="SUPFAM" id="SSF81321">
    <property type="entry name" value="Family A G protein-coupled receptor-like"/>
    <property type="match status" value="1"/>
</dbReference>
<gene>
    <name evidence="6" type="ORF">L9F63_022652</name>
</gene>
<feature type="transmembrane region" description="Helical" evidence="5">
    <location>
        <begin position="223"/>
        <end position="247"/>
    </location>
</feature>
<dbReference type="Proteomes" id="UP001233999">
    <property type="component" value="Unassembled WGS sequence"/>
</dbReference>
<feature type="transmembrane region" description="Helical" evidence="5">
    <location>
        <begin position="479"/>
        <end position="502"/>
    </location>
</feature>
<keyword evidence="2" id="KW-0297">G-protein coupled receptor</keyword>
<dbReference type="CDD" id="cd00637">
    <property type="entry name" value="7tm_classA_rhodopsin-like"/>
    <property type="match status" value="1"/>
</dbReference>
<evidence type="ECO:0008006" key="8">
    <source>
        <dbReference type="Google" id="ProtNLM"/>
    </source>
</evidence>
<evidence type="ECO:0000256" key="3">
    <source>
        <dbReference type="ARBA" id="ARBA00023170"/>
    </source>
</evidence>
<comment type="caution">
    <text evidence="6">The sequence shown here is derived from an EMBL/GenBank/DDBJ whole genome shotgun (WGS) entry which is preliminary data.</text>
</comment>
<dbReference type="PANTHER" id="PTHR45695:SF9">
    <property type="entry name" value="LEUCOKININ RECEPTOR"/>
    <property type="match status" value="1"/>
</dbReference>
<dbReference type="AlphaFoldDB" id="A0AAD7ZLK4"/>
<dbReference type="Gene3D" id="1.20.1070.10">
    <property type="entry name" value="Rhodopsin 7-helix transmembrane proteins"/>
    <property type="match status" value="1"/>
</dbReference>
<feature type="transmembrane region" description="Helical" evidence="5">
    <location>
        <begin position="508"/>
        <end position="529"/>
    </location>
</feature>
<feature type="transmembrane region" description="Helical" evidence="5">
    <location>
        <begin position="291"/>
        <end position="314"/>
    </location>
</feature>
<dbReference type="PANTHER" id="PTHR45695">
    <property type="entry name" value="LEUCOKININ RECEPTOR-RELATED"/>
    <property type="match status" value="1"/>
</dbReference>
<sequence length="559" mass="64857">IRKYGTIFWFITTLYFENTRYIAMHLWIILLSLQLVVSTRASCDLQNLPDNCNTDLLTSEPQGLEEEATRTAQCLLNGSEQHDESLIRTFNCLLDHLHHLLPPREHSQESPERRCVICQVVQLYICQKTLKHSQCQDIFIGQINRIHQKLKHLRISQQTINPWIRRFLDVKTWNIRRFRSHLHVNNTSSNPIRPAYIYANDESNYMDRLKDKVNSFIIKVGGFPGFLVVKLLYLSCLLFNCLLFKILVCHREMRAHIILINLVVGDLLNLVFDNFVAVFFITHYYPSQLTIVTLVYFNYAIVALQIYTVILYSIQRRFSAPKPSFLARNACFFVTILLWMIAMLVPAPICLLNMSAKNGILYSFITYVLIPVISIIIFSKEKEFESNESVCCCQGCSKSSTEKICGNIVDKALQTGKWVDSTPAETSFDSEIHSGETVFCSDNERRDSLEESALHLQKSKQKFDEQASSRSQGARFQRALAIVYIMTYLPAICLYLALYFALRREEFVSYRRLCVYVYSFLNPLALYIADKALRRCFRNIVCCCCNKFKKRPDKFSLGY</sequence>
<evidence type="ECO:0000256" key="1">
    <source>
        <dbReference type="ARBA" id="ARBA00004141"/>
    </source>
</evidence>
<organism evidence="6 7">
    <name type="scientific">Diploptera punctata</name>
    <name type="common">Pacific beetle cockroach</name>
    <dbReference type="NCBI Taxonomy" id="6984"/>
    <lineage>
        <taxon>Eukaryota</taxon>
        <taxon>Metazoa</taxon>
        <taxon>Ecdysozoa</taxon>
        <taxon>Arthropoda</taxon>
        <taxon>Hexapoda</taxon>
        <taxon>Insecta</taxon>
        <taxon>Pterygota</taxon>
        <taxon>Neoptera</taxon>
        <taxon>Polyneoptera</taxon>
        <taxon>Dictyoptera</taxon>
        <taxon>Blattodea</taxon>
        <taxon>Blaberoidea</taxon>
        <taxon>Blaberidae</taxon>
        <taxon>Diplopterinae</taxon>
        <taxon>Diploptera</taxon>
    </lineage>
</organism>
<name>A0AAD7ZLK4_DIPPU</name>
<keyword evidence="5" id="KW-1133">Transmembrane helix</keyword>
<evidence type="ECO:0000256" key="5">
    <source>
        <dbReference type="SAM" id="Phobius"/>
    </source>
</evidence>
<keyword evidence="5" id="KW-0472">Membrane</keyword>
<comment type="subcellular location">
    <subcellularLocation>
        <location evidence="1">Membrane</location>
        <topology evidence="1">Multi-pass membrane protein</topology>
    </subcellularLocation>
</comment>
<reference evidence="6" key="2">
    <citation type="submission" date="2023-05" db="EMBL/GenBank/DDBJ databases">
        <authorList>
            <person name="Fouks B."/>
        </authorList>
    </citation>
    <scope>NUCLEOTIDE SEQUENCE</scope>
    <source>
        <strain evidence="6">Stay&amp;Tobe</strain>
        <tissue evidence="6">Testes</tissue>
    </source>
</reference>
<dbReference type="GO" id="GO:0005886">
    <property type="term" value="C:plasma membrane"/>
    <property type="evidence" value="ECO:0007669"/>
    <property type="project" value="TreeGrafter"/>
</dbReference>
<feature type="transmembrane region" description="Helical" evidence="5">
    <location>
        <begin position="326"/>
        <end position="347"/>
    </location>
</feature>
<evidence type="ECO:0000256" key="2">
    <source>
        <dbReference type="ARBA" id="ARBA00023040"/>
    </source>
</evidence>
<proteinExistence type="predicted"/>
<accession>A0AAD7ZLK4</accession>
<evidence type="ECO:0000256" key="4">
    <source>
        <dbReference type="ARBA" id="ARBA00023224"/>
    </source>
</evidence>